<organism evidence="19 20">
    <name type="scientific">Sphaeroforma arctica JP610</name>
    <dbReference type="NCBI Taxonomy" id="667725"/>
    <lineage>
        <taxon>Eukaryota</taxon>
        <taxon>Ichthyosporea</taxon>
        <taxon>Ichthyophonida</taxon>
        <taxon>Sphaeroforma</taxon>
    </lineage>
</organism>
<evidence type="ECO:0000256" key="1">
    <source>
        <dbReference type="ARBA" id="ARBA00000900"/>
    </source>
</evidence>
<dbReference type="SMART" id="SM00504">
    <property type="entry name" value="Ubox"/>
    <property type="match status" value="1"/>
</dbReference>
<dbReference type="GO" id="GO:0005634">
    <property type="term" value="C:nucleus"/>
    <property type="evidence" value="ECO:0007669"/>
    <property type="project" value="UniProtKB-SubCell"/>
</dbReference>
<dbReference type="Gene3D" id="3.30.40.10">
    <property type="entry name" value="Zinc/RING finger domain, C3HC4 (zinc finger)"/>
    <property type="match status" value="1"/>
</dbReference>
<evidence type="ECO:0000259" key="18">
    <source>
        <dbReference type="PROSITE" id="PS51698"/>
    </source>
</evidence>
<evidence type="ECO:0000256" key="15">
    <source>
        <dbReference type="ARBA" id="ARBA00081821"/>
    </source>
</evidence>
<keyword evidence="10" id="KW-0833">Ubl conjugation pathway</keyword>
<comment type="subcellular location">
    <subcellularLocation>
        <location evidence="3">Cytoplasm</location>
    </subcellularLocation>
    <subcellularLocation>
        <location evidence="2">Nucleus</location>
    </subcellularLocation>
</comment>
<evidence type="ECO:0000256" key="9">
    <source>
        <dbReference type="ARBA" id="ARBA00022679"/>
    </source>
</evidence>
<evidence type="ECO:0000256" key="17">
    <source>
        <dbReference type="SAM" id="MobiDB-lite"/>
    </source>
</evidence>
<keyword evidence="9" id="KW-0808">Transferase</keyword>
<evidence type="ECO:0000256" key="13">
    <source>
        <dbReference type="ARBA" id="ARBA00056267"/>
    </source>
</evidence>
<accession>A0A0L0G776</accession>
<dbReference type="CDD" id="cd16658">
    <property type="entry name" value="RING-Ubox_UBE4B"/>
    <property type="match status" value="1"/>
</dbReference>
<evidence type="ECO:0000313" key="19">
    <source>
        <dbReference type="EMBL" id="KNC84865.1"/>
    </source>
</evidence>
<dbReference type="Proteomes" id="UP000054560">
    <property type="component" value="Unassembled WGS sequence"/>
</dbReference>
<keyword evidence="8" id="KW-0597">Phosphoprotein</keyword>
<gene>
    <name evidence="19" type="ORF">SARC_02925</name>
</gene>
<dbReference type="STRING" id="667725.A0A0L0G776"/>
<comment type="catalytic activity">
    <reaction evidence="1">
        <text>S-ubiquitinyl-[E2 ubiquitin-conjugating enzyme]-L-cysteine + [acceptor protein]-L-lysine = [E2 ubiquitin-conjugating enzyme]-L-cysteine + N(6)-ubiquitinyl-[acceptor protein]-L-lysine.</text>
        <dbReference type="EC" id="2.3.2.27"/>
    </reaction>
</comment>
<evidence type="ECO:0000256" key="16">
    <source>
        <dbReference type="ARBA" id="ARBA00083610"/>
    </source>
</evidence>
<dbReference type="eggNOG" id="KOG2042">
    <property type="taxonomic scope" value="Eukaryota"/>
</dbReference>
<comment type="similarity">
    <text evidence="5">Belongs to the ubiquitin conjugation factor E4 family.</text>
</comment>
<dbReference type="InterPro" id="IPR013083">
    <property type="entry name" value="Znf_RING/FYVE/PHD"/>
</dbReference>
<evidence type="ECO:0000256" key="7">
    <source>
        <dbReference type="ARBA" id="ARBA00022490"/>
    </source>
</evidence>
<sequence length="1080" mass="121330">MFKTKESYLTYMDPHVRRKRLAKLEASSSGRSASPVTPNVESSVVKAEPLVAKDESSEFKDAVVKAEPSVAKDKVAAVQPAPTVDAPSKPAQKAATAAPQMVKNAMHRDICIILNMKWTHVPLANPSGTAEDMSDLESELQKDRGLSDTDPLYLGKDDVDKALLSRLSKPNAQKPFLYLLQCYSRAKNLSRRLAPSSALTPHLREMYNEAMVLIAGYSGMQLRYPDIFGGEQETGSTPAKQLTQPLIFGDPDGGSGVPHGFMDALVARYKDEELDELLGPVLLEMVATLRSTDLNDNFISPLNALSMLLSNSDVMRMAVKLPEWTPVATDALIFDAQAILTPLLNVSCLSTTPHDFKNTYFAEFVEQIVSDTASQGTMISLNLAKTTAAQAIKTAQQSAFDIIRGILKLADCRIPVLQWVAQSLTHNVQRNRSHPAQDDKISGHGYFLNLCEVLMRLCDPFTSNPEVRFFPKVVNTYLNSPDCRFKMAKEETRLCVNNEENLKYIKTLAETTGTSPTPPHFVCETFYMTMYAIHLGVMRAINEFGELNRQIKQLTGVLQDFRAMPPPPSNNPLEAMQQKLGMEKLSMKLKILHSQSIGLQVALLNDDFLEHVLAFQRLQCTWLLKIMDPENKQLPLSAPSEEWANLPEFVVTDVADFCVFLCKYKYPVLDNQENSVFVQFCLYVINSATHVANPYVRAKFVECLAYSSPTHHSDGRNTKLFLTIERHPMAIKYLAPTLIRFWSEVESTGAHNQFYEKISIRHNISAILKALWDNAEHKQAVVAVSENQEVFVRFVNHLMNDCMYMLDEALGVLGTIRDFEQLQLNRAKWEGMEQEEQEAKQSEFKEADRRAKSLVTFSNTLVNTLYYLTQAIPHPFLSDVVVDRLAAMLNYNLVMIAGPKCQSLKVNNPGTYSFEPRKLLTELTGIYLNLFRANKPDQTNKFIGGLAKDGRSYSPEIFARAANILKRVGGVSSEDIVQFELISTLVQQCMESTQEDDDDLGEIPDEYLDPIMCTLMKDPVILPTSKNVCDRSIITTHLLTEQKDPFNRMPLTEDMLQPDDSLREQIQAWIKTRKGNVDSQ</sequence>
<evidence type="ECO:0000256" key="8">
    <source>
        <dbReference type="ARBA" id="ARBA00022553"/>
    </source>
</evidence>
<dbReference type="PROSITE" id="PS51698">
    <property type="entry name" value="U_BOX"/>
    <property type="match status" value="1"/>
</dbReference>
<feature type="domain" description="U-box" evidence="18">
    <location>
        <begin position="1002"/>
        <end position="1076"/>
    </location>
</feature>
<feature type="region of interest" description="Disordered" evidence="17">
    <location>
        <begin position="22"/>
        <end position="42"/>
    </location>
</feature>
<evidence type="ECO:0000313" key="20">
    <source>
        <dbReference type="Proteomes" id="UP000054560"/>
    </source>
</evidence>
<evidence type="ECO:0000256" key="3">
    <source>
        <dbReference type="ARBA" id="ARBA00004496"/>
    </source>
</evidence>
<dbReference type="InterPro" id="IPR045132">
    <property type="entry name" value="UBE4"/>
</dbReference>
<evidence type="ECO:0000256" key="11">
    <source>
        <dbReference type="ARBA" id="ARBA00022990"/>
    </source>
</evidence>
<feature type="region of interest" description="Disordered" evidence="17">
    <location>
        <begin position="129"/>
        <end position="151"/>
    </location>
</feature>
<evidence type="ECO:0000256" key="12">
    <source>
        <dbReference type="ARBA" id="ARBA00023242"/>
    </source>
</evidence>
<dbReference type="PANTHER" id="PTHR13931">
    <property type="entry name" value="UBIQUITINATION FACTOR E4"/>
    <property type="match status" value="1"/>
</dbReference>
<dbReference type="EMBL" id="KQ241735">
    <property type="protein sequence ID" value="KNC84865.1"/>
    <property type="molecule type" value="Genomic_DNA"/>
</dbReference>
<dbReference type="SUPFAM" id="SSF57850">
    <property type="entry name" value="RING/U-box"/>
    <property type="match status" value="1"/>
</dbReference>
<proteinExistence type="inferred from homology"/>
<dbReference type="InterPro" id="IPR003613">
    <property type="entry name" value="Ubox_domain"/>
</dbReference>
<comment type="pathway">
    <text evidence="4">Protein modification; protein ubiquitination.</text>
</comment>
<dbReference type="GO" id="GO:0006511">
    <property type="term" value="P:ubiquitin-dependent protein catabolic process"/>
    <property type="evidence" value="ECO:0007669"/>
    <property type="project" value="InterPro"/>
</dbReference>
<dbReference type="GO" id="GO:0000151">
    <property type="term" value="C:ubiquitin ligase complex"/>
    <property type="evidence" value="ECO:0007669"/>
    <property type="project" value="InterPro"/>
</dbReference>
<dbReference type="InterPro" id="IPR019474">
    <property type="entry name" value="Ub_conjug_fac_E4_core"/>
</dbReference>
<keyword evidence="20" id="KW-1185">Reference proteome</keyword>
<keyword evidence="7" id="KW-0963">Cytoplasm</keyword>
<dbReference type="EC" id="2.3.2.27" evidence="6"/>
<dbReference type="GeneID" id="25903429"/>
<comment type="function">
    <text evidence="13">Ubiquitin-protein ligase that probably functions as an E3 ligase in conjunction with specific E1 and E2 ligases. May also function as an E4 ligase mediating the assembly of polyubiquitin chains on substrates ubiquitinated by another E3 ubiquitin ligase. May regulate myosin assembly in striated muscles together with STUB1 and VCP/p97 by targeting myosin chaperone UNC45B for proteasomal degradation.</text>
</comment>
<dbReference type="FunFam" id="3.30.40.10:FF:000060">
    <property type="entry name" value="ubiquitin conjugation factor E4 B"/>
    <property type="match status" value="1"/>
</dbReference>
<dbReference type="Pfam" id="PF04564">
    <property type="entry name" value="U-box"/>
    <property type="match status" value="1"/>
</dbReference>
<dbReference type="GO" id="GO:0036503">
    <property type="term" value="P:ERAD pathway"/>
    <property type="evidence" value="ECO:0007669"/>
    <property type="project" value="InterPro"/>
</dbReference>
<evidence type="ECO:0000256" key="5">
    <source>
        <dbReference type="ARBA" id="ARBA00007434"/>
    </source>
</evidence>
<keyword evidence="11" id="KW-0007">Acetylation</keyword>
<dbReference type="UniPathway" id="UPA00143"/>
<dbReference type="RefSeq" id="XP_014158767.1">
    <property type="nucleotide sequence ID" value="XM_014303292.1"/>
</dbReference>
<dbReference type="AlphaFoldDB" id="A0A0L0G776"/>
<dbReference type="GO" id="GO:0005737">
    <property type="term" value="C:cytoplasm"/>
    <property type="evidence" value="ECO:0007669"/>
    <property type="project" value="UniProtKB-SubCell"/>
</dbReference>
<evidence type="ECO:0000256" key="6">
    <source>
        <dbReference type="ARBA" id="ARBA00012483"/>
    </source>
</evidence>
<evidence type="ECO:0000256" key="10">
    <source>
        <dbReference type="ARBA" id="ARBA00022786"/>
    </source>
</evidence>
<evidence type="ECO:0000256" key="2">
    <source>
        <dbReference type="ARBA" id="ARBA00004123"/>
    </source>
</evidence>
<dbReference type="OrthoDB" id="20295at2759"/>
<dbReference type="GO" id="GO:0000209">
    <property type="term" value="P:protein polyubiquitination"/>
    <property type="evidence" value="ECO:0007669"/>
    <property type="project" value="TreeGrafter"/>
</dbReference>
<dbReference type="GO" id="GO:0034450">
    <property type="term" value="F:ubiquitin-ubiquitin ligase activity"/>
    <property type="evidence" value="ECO:0007669"/>
    <property type="project" value="InterPro"/>
</dbReference>
<evidence type="ECO:0000256" key="14">
    <source>
        <dbReference type="ARBA" id="ARBA00072779"/>
    </source>
</evidence>
<reference evidence="19 20" key="1">
    <citation type="submission" date="2011-02" db="EMBL/GenBank/DDBJ databases">
        <title>The Genome Sequence of Sphaeroforma arctica JP610.</title>
        <authorList>
            <consortium name="The Broad Institute Genome Sequencing Platform"/>
            <person name="Russ C."/>
            <person name="Cuomo C."/>
            <person name="Young S.K."/>
            <person name="Zeng Q."/>
            <person name="Gargeya S."/>
            <person name="Alvarado L."/>
            <person name="Berlin A."/>
            <person name="Chapman S.B."/>
            <person name="Chen Z."/>
            <person name="Freedman E."/>
            <person name="Gellesch M."/>
            <person name="Goldberg J."/>
            <person name="Griggs A."/>
            <person name="Gujja S."/>
            <person name="Heilman E."/>
            <person name="Heiman D."/>
            <person name="Howarth C."/>
            <person name="Mehta T."/>
            <person name="Neiman D."/>
            <person name="Pearson M."/>
            <person name="Roberts A."/>
            <person name="Saif S."/>
            <person name="Shea T."/>
            <person name="Shenoy N."/>
            <person name="Sisk P."/>
            <person name="Stolte C."/>
            <person name="Sykes S."/>
            <person name="White J."/>
            <person name="Yandava C."/>
            <person name="Burger G."/>
            <person name="Gray M.W."/>
            <person name="Holland P.W.H."/>
            <person name="King N."/>
            <person name="Lang F.B.F."/>
            <person name="Roger A.J."/>
            <person name="Ruiz-Trillo I."/>
            <person name="Haas B."/>
            <person name="Nusbaum C."/>
            <person name="Birren B."/>
        </authorList>
    </citation>
    <scope>NUCLEOTIDE SEQUENCE [LARGE SCALE GENOMIC DNA]</scope>
    <source>
        <strain evidence="19 20">JP610</strain>
    </source>
</reference>
<keyword evidence="12" id="KW-0539">Nucleus</keyword>
<protein>
    <recommendedName>
        <fullName evidence="14">Ubiquitin conjugation factor E4 B</fullName>
        <ecNumber evidence="6">2.3.2.27</ecNumber>
    </recommendedName>
    <alternativeName>
        <fullName evidence="16">RING-type E3 ubiquitin transferase E4 B</fullName>
    </alternativeName>
    <alternativeName>
        <fullName evidence="15">Ubiquitin fusion degradation protein 2</fullName>
    </alternativeName>
</protein>
<name>A0A0L0G776_9EUKA</name>
<dbReference type="PANTHER" id="PTHR13931:SF2">
    <property type="entry name" value="UBIQUITIN CONJUGATION FACTOR E4 B"/>
    <property type="match status" value="1"/>
</dbReference>
<evidence type="ECO:0000256" key="4">
    <source>
        <dbReference type="ARBA" id="ARBA00004906"/>
    </source>
</evidence>
<feature type="compositionally biased region" description="Polar residues" evidence="17">
    <location>
        <begin position="26"/>
        <end position="42"/>
    </location>
</feature>
<dbReference type="Pfam" id="PF10408">
    <property type="entry name" value="Ufd2P_core"/>
    <property type="match status" value="1"/>
</dbReference>